<dbReference type="InterPro" id="IPR011701">
    <property type="entry name" value="MFS"/>
</dbReference>
<comment type="subcellular location">
    <subcellularLocation>
        <location evidence="1">Cell membrane</location>
        <topology evidence="1">Multi-pass membrane protein</topology>
    </subcellularLocation>
</comment>
<keyword evidence="2 5" id="KW-0812">Transmembrane</keyword>
<organism evidence="7 8">
    <name type="scientific">Patulibacter medicamentivorans</name>
    <dbReference type="NCBI Taxonomy" id="1097667"/>
    <lineage>
        <taxon>Bacteria</taxon>
        <taxon>Bacillati</taxon>
        <taxon>Actinomycetota</taxon>
        <taxon>Thermoleophilia</taxon>
        <taxon>Solirubrobacterales</taxon>
        <taxon>Patulibacteraceae</taxon>
        <taxon>Patulibacter</taxon>
    </lineage>
</organism>
<name>H0EBH7_9ACTN</name>
<feature type="transmembrane region" description="Helical" evidence="5">
    <location>
        <begin position="302"/>
        <end position="324"/>
    </location>
</feature>
<dbReference type="PANTHER" id="PTHR23501:SF154">
    <property type="entry name" value="MULTIDRUG-EFFLUX TRANSPORTER RV1634-RELATED"/>
    <property type="match status" value="1"/>
</dbReference>
<keyword evidence="4 5" id="KW-0472">Membrane</keyword>
<feature type="transmembrane region" description="Helical" evidence="5">
    <location>
        <begin position="233"/>
        <end position="251"/>
    </location>
</feature>
<evidence type="ECO:0000313" key="7">
    <source>
        <dbReference type="EMBL" id="EHN08958.1"/>
    </source>
</evidence>
<proteinExistence type="predicted"/>
<dbReference type="Pfam" id="PF07690">
    <property type="entry name" value="MFS_1"/>
    <property type="match status" value="1"/>
</dbReference>
<keyword evidence="8" id="KW-1185">Reference proteome</keyword>
<feature type="transmembrane region" description="Helical" evidence="5">
    <location>
        <begin position="412"/>
        <end position="436"/>
    </location>
</feature>
<feature type="transmembrane region" description="Helical" evidence="5">
    <location>
        <begin position="272"/>
        <end position="296"/>
    </location>
</feature>
<comment type="caution">
    <text evidence="7">The sequence shown here is derived from an EMBL/GenBank/DDBJ whole genome shotgun (WGS) entry which is preliminary data.</text>
</comment>
<reference evidence="7 8" key="1">
    <citation type="journal article" date="2013" name="Biodegradation">
        <title>Quantitative proteomic analysis of ibuprofen-degrading Patulibacter sp. strain I11.</title>
        <authorList>
            <person name="Almeida B."/>
            <person name="Kjeldal H."/>
            <person name="Lolas I."/>
            <person name="Knudsen A.D."/>
            <person name="Carvalho G."/>
            <person name="Nielsen K.L."/>
            <person name="Barreto Crespo M.T."/>
            <person name="Stensballe A."/>
            <person name="Nielsen J.L."/>
        </authorList>
    </citation>
    <scope>NUCLEOTIDE SEQUENCE [LARGE SCALE GENOMIC DNA]</scope>
    <source>
        <strain evidence="7 8">I11</strain>
    </source>
</reference>
<dbReference type="SUPFAM" id="SSF103473">
    <property type="entry name" value="MFS general substrate transporter"/>
    <property type="match status" value="1"/>
</dbReference>
<evidence type="ECO:0000313" key="8">
    <source>
        <dbReference type="Proteomes" id="UP000005143"/>
    </source>
</evidence>
<sequence>MEKKNEVDEGSWSHLFHRGHRAAVTVLAGGVALYAINVYLTTSLLPNAVDEIGGFELYAWTMTVFLVASVFTSMLVSQALVRYGARASYGIGLLLFSVGSVVAAAAPTMTVLLVGRALQGLGGGLLAGLGFAVVRTALPASLWQRAIALMSAMWGVGNVIGPLLGGLFAEIGLWRGAFVLLTVAAIGIGILAWRSLPAAPAASGGEPVPWTALVLLAAGAAAVSVSSVVDGSALIAVLLAVAVALVIGFVLRERRAPVRVLPEITYRGGSKLRWIYLSIAVLAVGSTIETFLPLFGQRLGSLSPLAAGLLGASLSWGWSIAAILNGGVTDPRAKDLYRVAGPVVLAAGLVGYTALQTPDPDTLRIVLWFATLIVAGTGIGMAFAHWVPAAMGISPDPDEASKAAAGVNTVQLIANAFGSAVAGVLVTVGGAGGAGILGSAHLLGYGYATVALLGTAVAVRGIARRDRRQPMGEPAYATRDQR</sequence>
<dbReference type="InterPro" id="IPR020846">
    <property type="entry name" value="MFS_dom"/>
</dbReference>
<dbReference type="InterPro" id="IPR036259">
    <property type="entry name" value="MFS_trans_sf"/>
</dbReference>
<protein>
    <submittedName>
        <fullName evidence="7">Multidrug resistance protein B</fullName>
    </submittedName>
</protein>
<evidence type="ECO:0000256" key="3">
    <source>
        <dbReference type="ARBA" id="ARBA00022989"/>
    </source>
</evidence>
<feature type="transmembrane region" description="Helical" evidence="5">
    <location>
        <begin position="367"/>
        <end position="391"/>
    </location>
</feature>
<feature type="transmembrane region" description="Helical" evidence="5">
    <location>
        <begin position="88"/>
        <end position="107"/>
    </location>
</feature>
<dbReference type="Gene3D" id="1.20.1720.10">
    <property type="entry name" value="Multidrug resistance protein D"/>
    <property type="match status" value="1"/>
</dbReference>
<dbReference type="PROSITE" id="PS50850">
    <property type="entry name" value="MFS"/>
    <property type="match status" value="1"/>
</dbReference>
<feature type="transmembrane region" description="Helical" evidence="5">
    <location>
        <begin position="208"/>
        <end position="227"/>
    </location>
</feature>
<dbReference type="GO" id="GO:0022857">
    <property type="term" value="F:transmembrane transporter activity"/>
    <property type="evidence" value="ECO:0007669"/>
    <property type="project" value="InterPro"/>
</dbReference>
<accession>H0EBH7</accession>
<dbReference type="EMBL" id="AGUD01000308">
    <property type="protein sequence ID" value="EHN08958.1"/>
    <property type="molecule type" value="Genomic_DNA"/>
</dbReference>
<feature type="transmembrane region" description="Helical" evidence="5">
    <location>
        <begin position="57"/>
        <end position="76"/>
    </location>
</feature>
<feature type="transmembrane region" description="Helical" evidence="5">
    <location>
        <begin position="146"/>
        <end position="168"/>
    </location>
</feature>
<feature type="transmembrane region" description="Helical" evidence="5">
    <location>
        <begin position="113"/>
        <end position="134"/>
    </location>
</feature>
<dbReference type="AlphaFoldDB" id="H0EBH7"/>
<dbReference type="OrthoDB" id="3503984at2"/>
<dbReference type="GO" id="GO:0005886">
    <property type="term" value="C:plasma membrane"/>
    <property type="evidence" value="ECO:0007669"/>
    <property type="project" value="UniProtKB-SubCell"/>
</dbReference>
<feature type="transmembrane region" description="Helical" evidence="5">
    <location>
        <begin position="21"/>
        <end position="45"/>
    </location>
</feature>
<evidence type="ECO:0000256" key="1">
    <source>
        <dbReference type="ARBA" id="ARBA00004651"/>
    </source>
</evidence>
<dbReference type="PRINTS" id="PR01036">
    <property type="entry name" value="TCRTETB"/>
</dbReference>
<evidence type="ECO:0000256" key="5">
    <source>
        <dbReference type="SAM" id="Phobius"/>
    </source>
</evidence>
<dbReference type="PANTHER" id="PTHR23501">
    <property type="entry name" value="MAJOR FACILITATOR SUPERFAMILY"/>
    <property type="match status" value="1"/>
</dbReference>
<evidence type="ECO:0000259" key="6">
    <source>
        <dbReference type="PROSITE" id="PS50850"/>
    </source>
</evidence>
<dbReference type="RefSeq" id="WP_007578977.1">
    <property type="nucleotide sequence ID" value="NZ_AGUD01000308.1"/>
</dbReference>
<feature type="transmembrane region" description="Helical" evidence="5">
    <location>
        <begin position="174"/>
        <end position="196"/>
    </location>
</feature>
<dbReference type="Gene3D" id="1.20.1250.20">
    <property type="entry name" value="MFS general substrate transporter like domains"/>
    <property type="match status" value="1"/>
</dbReference>
<dbReference type="PATRIC" id="fig|1097667.3.peg.4173"/>
<feature type="transmembrane region" description="Helical" evidence="5">
    <location>
        <begin position="442"/>
        <end position="463"/>
    </location>
</feature>
<keyword evidence="3 5" id="KW-1133">Transmembrane helix</keyword>
<feature type="transmembrane region" description="Helical" evidence="5">
    <location>
        <begin position="336"/>
        <end position="355"/>
    </location>
</feature>
<dbReference type="Proteomes" id="UP000005143">
    <property type="component" value="Unassembled WGS sequence"/>
</dbReference>
<evidence type="ECO:0000256" key="2">
    <source>
        <dbReference type="ARBA" id="ARBA00022692"/>
    </source>
</evidence>
<gene>
    <name evidence="7" type="ORF">PAI11_42080</name>
</gene>
<feature type="domain" description="Major facilitator superfamily (MFS) profile" evidence="6">
    <location>
        <begin position="23"/>
        <end position="466"/>
    </location>
</feature>
<evidence type="ECO:0000256" key="4">
    <source>
        <dbReference type="ARBA" id="ARBA00023136"/>
    </source>
</evidence>